<protein>
    <recommendedName>
        <fullName evidence="2">Uncharacterized protein YyaB-like PH domain-containing protein</fullName>
    </recommendedName>
</protein>
<dbReference type="AlphaFoldDB" id="A0A2M9R466"/>
<evidence type="ECO:0000313" key="3">
    <source>
        <dbReference type="EMBL" id="PJR03649.1"/>
    </source>
</evidence>
<dbReference type="EMBL" id="NIPO01000001">
    <property type="protein sequence ID" value="PJR03649.1"/>
    <property type="molecule type" value="Genomic_DNA"/>
</dbReference>
<accession>A0A2M9R466</accession>
<keyword evidence="1" id="KW-0812">Transmembrane</keyword>
<dbReference type="Proteomes" id="UP000231960">
    <property type="component" value="Unassembled WGS sequence"/>
</dbReference>
<organism evidence="3 4">
    <name type="scientific">Avrilella dinanensis</name>
    <dbReference type="NCBI Taxonomy" id="2008672"/>
    <lineage>
        <taxon>Bacteria</taxon>
        <taxon>Pseudomonadati</taxon>
        <taxon>Bacteroidota</taxon>
        <taxon>Flavobacteriia</taxon>
        <taxon>Flavobacteriales</taxon>
        <taxon>Flavobacteriaceae</taxon>
        <taxon>Avrilella</taxon>
    </lineage>
</organism>
<name>A0A2M9R466_9FLAO</name>
<reference evidence="3 4" key="1">
    <citation type="submission" date="2017-06" db="EMBL/GenBank/DDBJ databases">
        <title>Description of Avrilella dinanensis gen. nov. sp. nov.</title>
        <authorList>
            <person name="Leyer C."/>
            <person name="Sassi M."/>
            <person name="Minet J."/>
            <person name="Kayal S."/>
            <person name="Cattoir V."/>
        </authorList>
    </citation>
    <scope>NUCLEOTIDE SEQUENCE [LARGE SCALE GENOMIC DNA]</scope>
    <source>
        <strain evidence="3 4">UR159</strain>
    </source>
</reference>
<evidence type="ECO:0000259" key="2">
    <source>
        <dbReference type="Pfam" id="PF06713"/>
    </source>
</evidence>
<evidence type="ECO:0000313" key="4">
    <source>
        <dbReference type="Proteomes" id="UP000231960"/>
    </source>
</evidence>
<gene>
    <name evidence="3" type="ORF">CDL10_03285</name>
</gene>
<evidence type="ECO:0000256" key="1">
    <source>
        <dbReference type="SAM" id="Phobius"/>
    </source>
</evidence>
<feature type="transmembrane region" description="Helical" evidence="1">
    <location>
        <begin position="12"/>
        <end position="29"/>
    </location>
</feature>
<dbReference type="InterPro" id="IPR009589">
    <property type="entry name" value="PH_YyaB-like"/>
</dbReference>
<comment type="caution">
    <text evidence="3">The sequence shown here is derived from an EMBL/GenBank/DDBJ whole genome shotgun (WGS) entry which is preliminary data.</text>
</comment>
<feature type="domain" description="Uncharacterized protein YyaB-like PH" evidence="2">
    <location>
        <begin position="52"/>
        <end position="126"/>
    </location>
</feature>
<feature type="transmembrane region" description="Helical" evidence="1">
    <location>
        <begin position="35"/>
        <end position="56"/>
    </location>
</feature>
<dbReference type="OrthoDB" id="1261156at2"/>
<keyword evidence="1" id="KW-1133">Transmembrane helix</keyword>
<keyword evidence="1" id="KW-0472">Membrane</keyword>
<dbReference type="RefSeq" id="WP_100677217.1">
    <property type="nucleotide sequence ID" value="NZ_JAJUJS010000008.1"/>
</dbReference>
<dbReference type="GO" id="GO:0030153">
    <property type="term" value="P:bacteriocin immunity"/>
    <property type="evidence" value="ECO:0007669"/>
    <property type="project" value="InterPro"/>
</dbReference>
<dbReference type="Pfam" id="PF06713">
    <property type="entry name" value="bPH_4"/>
    <property type="match status" value="1"/>
</dbReference>
<sequence>MKTHRSKIDKFYWFILLFFVVMAVYGIVIQEWLMTTIGVLSSAYFCLIFFTMRYVIDDEYLSIRTKFFPNQKVALQNIRKIEESNSILAAPAFSFDRLEILYNKFDSILVSPENKEQFIADLLNINPDIEVRYKKKS</sequence>
<keyword evidence="4" id="KW-1185">Reference proteome</keyword>
<proteinExistence type="predicted"/>